<evidence type="ECO:0000256" key="1">
    <source>
        <dbReference type="ARBA" id="ARBA00004123"/>
    </source>
</evidence>
<dbReference type="PANTHER" id="PTHR10763:SF23">
    <property type="entry name" value="ORIGIN RECOGNITION COMPLEX SUBUNIT 1"/>
    <property type="match status" value="1"/>
</dbReference>
<keyword evidence="3 4" id="KW-0539">Nucleus</keyword>
<keyword evidence="2 4" id="KW-0238">DNA-binding</keyword>
<dbReference type="Gene3D" id="3.40.50.300">
    <property type="entry name" value="P-loop containing nucleotide triphosphate hydrolases"/>
    <property type="match status" value="1"/>
</dbReference>
<keyword evidence="4" id="KW-0235">DNA replication</keyword>
<keyword evidence="7" id="KW-1185">Reference proteome</keyword>
<sequence>SDEDWNADKESDSDTDEDVEYEEENIKIAQSQPPTSHQLAANLHKGRFFGLQKIGTKRIPEHIRSHKQTNLERAKASLLLASLPKSLPCRNKEMDEITTFIKGAISDNQCLGRCLYIHGVPGTGKTMSVLSVMRSLRSEVDAGNIKPYCFVEINGLKLASPENIYKVIYEALNGHRVGWKEALRLLNESR</sequence>
<keyword evidence="4" id="KW-0067">ATP-binding</keyword>
<comment type="subunit">
    <text evidence="4">Component of the origin recognition complex (ORC) composed of at least ORC1, ORC2, ORC3, ORC4, ORC5 and ORC6. ORC is regulated in a cell-cycle and development dependent manner. It is sequentially assembled at the exit from anaphase of mitosis and disassembled as cells enter S phase. Binds unmodified and methylated histone H3.</text>
</comment>
<reference evidence="6 7" key="1">
    <citation type="journal article" date="2018" name="Front. Plant Sci.">
        <title>Red Clover (Trifolium pratense) and Zigzag Clover (T. medium) - A Picture of Genomic Similarities and Differences.</title>
        <authorList>
            <person name="Dluhosova J."/>
            <person name="Istvanek J."/>
            <person name="Nedelnik J."/>
            <person name="Repkova J."/>
        </authorList>
    </citation>
    <scope>NUCLEOTIDE SEQUENCE [LARGE SCALE GENOMIC DNA]</scope>
    <source>
        <strain evidence="7">cv. 10/8</strain>
        <tissue evidence="6">Leaf</tissue>
    </source>
</reference>
<protein>
    <recommendedName>
        <fullName evidence="4">Origin recognition complex subunit 1</fullName>
    </recommendedName>
</protein>
<dbReference type="InterPro" id="IPR050311">
    <property type="entry name" value="ORC1/CDC6"/>
</dbReference>
<dbReference type="AlphaFoldDB" id="A0A392NKI4"/>
<feature type="compositionally biased region" description="Basic and acidic residues" evidence="5">
    <location>
        <begin position="1"/>
        <end position="12"/>
    </location>
</feature>
<comment type="subcellular location">
    <subcellularLocation>
        <location evidence="1 4">Nucleus</location>
    </subcellularLocation>
</comment>
<dbReference type="SUPFAM" id="SSF52540">
    <property type="entry name" value="P-loop containing nucleoside triphosphate hydrolases"/>
    <property type="match status" value="1"/>
</dbReference>
<dbReference type="Proteomes" id="UP000265520">
    <property type="component" value="Unassembled WGS sequence"/>
</dbReference>
<comment type="function">
    <text evidence="4">Component of the origin recognition complex (ORC) that binds origins of replication. DNA-binding is ATP-dependent, however specific DNA sequences that define origins of replication have not been identified so far. ORC is required to assemble the pre-replication complex necessary to initiate DNA replication.</text>
</comment>
<dbReference type="InterPro" id="IPR027417">
    <property type="entry name" value="P-loop_NTPase"/>
</dbReference>
<proteinExistence type="inferred from homology"/>
<accession>A0A392NKI4</accession>
<evidence type="ECO:0000256" key="3">
    <source>
        <dbReference type="ARBA" id="ARBA00023242"/>
    </source>
</evidence>
<feature type="compositionally biased region" description="Acidic residues" evidence="5">
    <location>
        <begin position="13"/>
        <end position="22"/>
    </location>
</feature>
<dbReference type="GO" id="GO:0006270">
    <property type="term" value="P:DNA replication initiation"/>
    <property type="evidence" value="ECO:0007669"/>
    <property type="project" value="TreeGrafter"/>
</dbReference>
<feature type="region of interest" description="Disordered" evidence="5">
    <location>
        <begin position="1"/>
        <end position="22"/>
    </location>
</feature>
<name>A0A392NKI4_9FABA</name>
<evidence type="ECO:0000313" key="7">
    <source>
        <dbReference type="Proteomes" id="UP000265520"/>
    </source>
</evidence>
<feature type="non-terminal residue" evidence="6">
    <location>
        <position position="1"/>
    </location>
</feature>
<organism evidence="6 7">
    <name type="scientific">Trifolium medium</name>
    <dbReference type="NCBI Taxonomy" id="97028"/>
    <lineage>
        <taxon>Eukaryota</taxon>
        <taxon>Viridiplantae</taxon>
        <taxon>Streptophyta</taxon>
        <taxon>Embryophyta</taxon>
        <taxon>Tracheophyta</taxon>
        <taxon>Spermatophyta</taxon>
        <taxon>Magnoliopsida</taxon>
        <taxon>eudicotyledons</taxon>
        <taxon>Gunneridae</taxon>
        <taxon>Pentapetalae</taxon>
        <taxon>rosids</taxon>
        <taxon>fabids</taxon>
        <taxon>Fabales</taxon>
        <taxon>Fabaceae</taxon>
        <taxon>Papilionoideae</taxon>
        <taxon>50 kb inversion clade</taxon>
        <taxon>NPAAA clade</taxon>
        <taxon>Hologalegina</taxon>
        <taxon>IRL clade</taxon>
        <taxon>Trifolieae</taxon>
        <taxon>Trifolium</taxon>
    </lineage>
</organism>
<dbReference type="GO" id="GO:0033314">
    <property type="term" value="P:mitotic DNA replication checkpoint signaling"/>
    <property type="evidence" value="ECO:0007669"/>
    <property type="project" value="TreeGrafter"/>
</dbReference>
<comment type="similarity">
    <text evidence="4">Belongs to the ORC1 family.</text>
</comment>
<evidence type="ECO:0000256" key="4">
    <source>
        <dbReference type="RuleBase" id="RU365058"/>
    </source>
</evidence>
<dbReference type="GO" id="GO:0005524">
    <property type="term" value="F:ATP binding"/>
    <property type="evidence" value="ECO:0007669"/>
    <property type="project" value="UniProtKB-KW"/>
</dbReference>
<dbReference type="GO" id="GO:0005664">
    <property type="term" value="C:nuclear origin of replication recognition complex"/>
    <property type="evidence" value="ECO:0007669"/>
    <property type="project" value="TreeGrafter"/>
</dbReference>
<dbReference type="EMBL" id="LXQA010040765">
    <property type="protein sequence ID" value="MCH99605.1"/>
    <property type="molecule type" value="Genomic_DNA"/>
</dbReference>
<evidence type="ECO:0000256" key="5">
    <source>
        <dbReference type="SAM" id="MobiDB-lite"/>
    </source>
</evidence>
<dbReference type="GO" id="GO:0003688">
    <property type="term" value="F:DNA replication origin binding"/>
    <property type="evidence" value="ECO:0007669"/>
    <property type="project" value="TreeGrafter"/>
</dbReference>
<keyword evidence="4" id="KW-0547">Nucleotide-binding</keyword>
<dbReference type="PANTHER" id="PTHR10763">
    <property type="entry name" value="CELL DIVISION CONTROL PROTEIN 6-RELATED"/>
    <property type="match status" value="1"/>
</dbReference>
<evidence type="ECO:0000256" key="2">
    <source>
        <dbReference type="ARBA" id="ARBA00023125"/>
    </source>
</evidence>
<evidence type="ECO:0000313" key="6">
    <source>
        <dbReference type="EMBL" id="MCH99605.1"/>
    </source>
</evidence>
<comment type="caution">
    <text evidence="6">The sequence shown here is derived from an EMBL/GenBank/DDBJ whole genome shotgun (WGS) entry which is preliminary data.</text>
</comment>